<sequence>MHLALEVKKWDRIESASIDLISSKEYCHSVVQYHIALFNIILRVCDIARQSFLFSTSFFFLHDTLSRGLRNFPDDLEEPEVGSVVHSFPIMKTTT</sequence>
<keyword evidence="2" id="KW-1185">Reference proteome</keyword>
<dbReference type="AlphaFoldDB" id="W6UA12"/>
<gene>
    <name evidence="1" type="ORF">EGR_07754</name>
</gene>
<dbReference type="EMBL" id="APAU02000086">
    <property type="protein sequence ID" value="EUB57361.1"/>
    <property type="molecule type" value="Genomic_DNA"/>
</dbReference>
<dbReference type="CTD" id="36343469"/>
<evidence type="ECO:0000313" key="1">
    <source>
        <dbReference type="EMBL" id="EUB57361.1"/>
    </source>
</evidence>
<organism evidence="1 2">
    <name type="scientific">Echinococcus granulosus</name>
    <name type="common">Hydatid tapeworm</name>
    <dbReference type="NCBI Taxonomy" id="6210"/>
    <lineage>
        <taxon>Eukaryota</taxon>
        <taxon>Metazoa</taxon>
        <taxon>Spiralia</taxon>
        <taxon>Lophotrochozoa</taxon>
        <taxon>Platyhelminthes</taxon>
        <taxon>Cestoda</taxon>
        <taxon>Eucestoda</taxon>
        <taxon>Cyclophyllidea</taxon>
        <taxon>Taeniidae</taxon>
        <taxon>Echinococcus</taxon>
        <taxon>Echinococcus granulosus group</taxon>
    </lineage>
</organism>
<dbReference type="Proteomes" id="UP000019149">
    <property type="component" value="Unassembled WGS sequence"/>
</dbReference>
<comment type="caution">
    <text evidence="1">The sequence shown here is derived from an EMBL/GenBank/DDBJ whole genome shotgun (WGS) entry which is preliminary data.</text>
</comment>
<dbReference type="RefSeq" id="XP_024348557.1">
    <property type="nucleotide sequence ID" value="XM_024497003.1"/>
</dbReference>
<reference evidence="1 2" key="1">
    <citation type="journal article" date="2013" name="Nat. Genet.">
        <title>The genome of the hydatid tapeworm Echinococcus granulosus.</title>
        <authorList>
            <person name="Zheng H."/>
            <person name="Zhang W."/>
            <person name="Zhang L."/>
            <person name="Zhang Z."/>
            <person name="Li J."/>
            <person name="Lu G."/>
            <person name="Zhu Y."/>
            <person name="Wang Y."/>
            <person name="Huang Y."/>
            <person name="Liu J."/>
            <person name="Kang H."/>
            <person name="Chen J."/>
            <person name="Wang L."/>
            <person name="Chen A."/>
            <person name="Yu S."/>
            <person name="Gao Z."/>
            <person name="Jin L."/>
            <person name="Gu W."/>
            <person name="Wang Z."/>
            <person name="Zhao L."/>
            <person name="Shi B."/>
            <person name="Wen H."/>
            <person name="Lin R."/>
            <person name="Jones M.K."/>
            <person name="Brejova B."/>
            <person name="Vinar T."/>
            <person name="Zhao G."/>
            <person name="McManus D.P."/>
            <person name="Chen Z."/>
            <person name="Zhou Y."/>
            <person name="Wang S."/>
        </authorList>
    </citation>
    <scope>NUCLEOTIDE SEQUENCE [LARGE SCALE GENOMIC DNA]</scope>
</reference>
<dbReference type="KEGG" id="egl:EGR_07754"/>
<name>W6UA12_ECHGR</name>
<accession>W6UA12</accession>
<proteinExistence type="predicted"/>
<dbReference type="GeneID" id="36343469"/>
<evidence type="ECO:0000313" key="2">
    <source>
        <dbReference type="Proteomes" id="UP000019149"/>
    </source>
</evidence>
<protein>
    <submittedName>
        <fullName evidence="1">Uncharacterized protein</fullName>
    </submittedName>
</protein>